<keyword evidence="6" id="KW-1185">Reference proteome</keyword>
<dbReference type="Proteomes" id="UP000647241">
    <property type="component" value="Unassembled WGS sequence"/>
</dbReference>
<feature type="domain" description="HTH lacI-type" evidence="4">
    <location>
        <begin position="1"/>
        <end position="55"/>
    </location>
</feature>
<evidence type="ECO:0000313" key="6">
    <source>
        <dbReference type="Proteomes" id="UP000647241"/>
    </source>
</evidence>
<name>A0A917H044_9BACT</name>
<dbReference type="PROSITE" id="PS00356">
    <property type="entry name" value="HTH_LACI_1"/>
    <property type="match status" value="1"/>
</dbReference>
<dbReference type="SMART" id="SM00354">
    <property type="entry name" value="HTH_LACI"/>
    <property type="match status" value="1"/>
</dbReference>
<protein>
    <submittedName>
        <fullName evidence="5">Ribose operon repressor</fullName>
    </submittedName>
</protein>
<dbReference type="Pfam" id="PF13377">
    <property type="entry name" value="Peripla_BP_3"/>
    <property type="match status" value="1"/>
</dbReference>
<dbReference type="SUPFAM" id="SSF53822">
    <property type="entry name" value="Periplasmic binding protein-like I"/>
    <property type="match status" value="1"/>
</dbReference>
<organism evidence="5 6">
    <name type="scientific">Edaphobacter dinghuensis</name>
    <dbReference type="NCBI Taxonomy" id="1560005"/>
    <lineage>
        <taxon>Bacteria</taxon>
        <taxon>Pseudomonadati</taxon>
        <taxon>Acidobacteriota</taxon>
        <taxon>Terriglobia</taxon>
        <taxon>Terriglobales</taxon>
        <taxon>Acidobacteriaceae</taxon>
        <taxon>Edaphobacter</taxon>
    </lineage>
</organism>
<comment type="caution">
    <text evidence="5">The sequence shown here is derived from an EMBL/GenBank/DDBJ whole genome shotgun (WGS) entry which is preliminary data.</text>
</comment>
<keyword evidence="2" id="KW-0238">DNA-binding</keyword>
<evidence type="ECO:0000256" key="2">
    <source>
        <dbReference type="ARBA" id="ARBA00023125"/>
    </source>
</evidence>
<dbReference type="InterPro" id="IPR000843">
    <property type="entry name" value="HTH_LacI"/>
</dbReference>
<dbReference type="CDD" id="cd06267">
    <property type="entry name" value="PBP1_LacI_sugar_binding-like"/>
    <property type="match status" value="1"/>
</dbReference>
<proteinExistence type="predicted"/>
<dbReference type="InterPro" id="IPR028082">
    <property type="entry name" value="Peripla_BP_I"/>
</dbReference>
<sequence>MDIQEVAKRAKVSTATVSRVLNGSPNVREKTSARVRNVIAKLNYVPNTHARSLRVGRARMFGLIVSDINNPFFPELIDAFQTSAAEQGIDVIFMHTNYDPKRLESCMRRMVERSVDGIAVMTSEVEQAALQIAHERVPLVLMNQPAFAGEHRNVPVEYSTGFREALEHLRLLGHTNIGFISGPSDFSSAKRRYQDWATAMRRLKLSVRKDWVVTGNMRVDGGEYAMRELMSRETCPTAVLSTNDLMALGALQAVSHAGLRVPQDISIIGFDDLPIASMVVPQLTTIELPRREIAARAFSSLVEATRGGIVTECDIVRTKLVVRGSTGLVRCS</sequence>
<dbReference type="GO" id="GO:0003700">
    <property type="term" value="F:DNA-binding transcription factor activity"/>
    <property type="evidence" value="ECO:0007669"/>
    <property type="project" value="TreeGrafter"/>
</dbReference>
<gene>
    <name evidence="5" type="ORF">GCM10011585_00880</name>
</gene>
<dbReference type="Gene3D" id="3.40.50.2300">
    <property type="match status" value="2"/>
</dbReference>
<dbReference type="PANTHER" id="PTHR30146:SF109">
    <property type="entry name" value="HTH-TYPE TRANSCRIPTIONAL REGULATOR GALS"/>
    <property type="match status" value="1"/>
</dbReference>
<accession>A0A917H044</accession>
<evidence type="ECO:0000313" key="5">
    <source>
        <dbReference type="EMBL" id="GGG63212.1"/>
    </source>
</evidence>
<reference evidence="5" key="2">
    <citation type="submission" date="2020-09" db="EMBL/GenBank/DDBJ databases">
        <authorList>
            <person name="Sun Q."/>
            <person name="Zhou Y."/>
        </authorList>
    </citation>
    <scope>NUCLEOTIDE SEQUENCE</scope>
    <source>
        <strain evidence="5">CGMCC 1.12997</strain>
    </source>
</reference>
<dbReference type="RefSeq" id="WP_188552216.1">
    <property type="nucleotide sequence ID" value="NZ_BMGT01000001.1"/>
</dbReference>
<keyword evidence="3" id="KW-0804">Transcription</keyword>
<dbReference type="CDD" id="cd01392">
    <property type="entry name" value="HTH_LacI"/>
    <property type="match status" value="1"/>
</dbReference>
<dbReference type="InterPro" id="IPR046335">
    <property type="entry name" value="LacI/GalR-like_sensor"/>
</dbReference>
<dbReference type="PROSITE" id="PS50932">
    <property type="entry name" value="HTH_LACI_2"/>
    <property type="match status" value="1"/>
</dbReference>
<dbReference type="GO" id="GO:0000976">
    <property type="term" value="F:transcription cis-regulatory region binding"/>
    <property type="evidence" value="ECO:0007669"/>
    <property type="project" value="TreeGrafter"/>
</dbReference>
<reference evidence="5" key="1">
    <citation type="journal article" date="2014" name="Int. J. Syst. Evol. Microbiol.">
        <title>Complete genome sequence of Corynebacterium casei LMG S-19264T (=DSM 44701T), isolated from a smear-ripened cheese.</title>
        <authorList>
            <consortium name="US DOE Joint Genome Institute (JGI-PGF)"/>
            <person name="Walter F."/>
            <person name="Albersmeier A."/>
            <person name="Kalinowski J."/>
            <person name="Ruckert C."/>
        </authorList>
    </citation>
    <scope>NUCLEOTIDE SEQUENCE</scope>
    <source>
        <strain evidence="5">CGMCC 1.12997</strain>
    </source>
</reference>
<dbReference type="EMBL" id="BMGT01000001">
    <property type="protein sequence ID" value="GGG63212.1"/>
    <property type="molecule type" value="Genomic_DNA"/>
</dbReference>
<evidence type="ECO:0000256" key="3">
    <source>
        <dbReference type="ARBA" id="ARBA00023163"/>
    </source>
</evidence>
<dbReference type="AlphaFoldDB" id="A0A917H044"/>
<dbReference type="Gene3D" id="1.10.260.40">
    <property type="entry name" value="lambda repressor-like DNA-binding domains"/>
    <property type="match status" value="1"/>
</dbReference>
<dbReference type="Pfam" id="PF00356">
    <property type="entry name" value="LacI"/>
    <property type="match status" value="1"/>
</dbReference>
<evidence type="ECO:0000259" key="4">
    <source>
        <dbReference type="PROSITE" id="PS50932"/>
    </source>
</evidence>
<dbReference type="SUPFAM" id="SSF47413">
    <property type="entry name" value="lambda repressor-like DNA-binding domains"/>
    <property type="match status" value="1"/>
</dbReference>
<dbReference type="PANTHER" id="PTHR30146">
    <property type="entry name" value="LACI-RELATED TRANSCRIPTIONAL REPRESSOR"/>
    <property type="match status" value="1"/>
</dbReference>
<dbReference type="InterPro" id="IPR010982">
    <property type="entry name" value="Lambda_DNA-bd_dom_sf"/>
</dbReference>
<evidence type="ECO:0000256" key="1">
    <source>
        <dbReference type="ARBA" id="ARBA00023015"/>
    </source>
</evidence>
<keyword evidence="1" id="KW-0805">Transcription regulation</keyword>